<reference evidence="2 3" key="1">
    <citation type="submission" date="2018-08" db="EMBL/GenBank/DDBJ databases">
        <title>A genome reference for cultivated species of the human gut microbiota.</title>
        <authorList>
            <person name="Zou Y."/>
            <person name="Xue W."/>
            <person name="Luo G."/>
        </authorList>
    </citation>
    <scope>NUCLEOTIDE SEQUENCE [LARGE SCALE GENOMIC DNA]</scope>
    <source>
        <strain evidence="2 3">AF25-11</strain>
    </source>
</reference>
<comment type="caution">
    <text evidence="2">The sequence shown here is derived from an EMBL/GenBank/DDBJ whole genome shotgun (WGS) entry which is preliminary data.</text>
</comment>
<gene>
    <name evidence="2" type="ORF">DWY33_09415</name>
</gene>
<proteinExistence type="predicted"/>
<dbReference type="AlphaFoldDB" id="A0A412EZS1"/>
<dbReference type="PANTHER" id="PTHR46844:SF1">
    <property type="entry name" value="SLR5058 PROTEIN"/>
    <property type="match status" value="1"/>
</dbReference>
<organism evidence="2 3">
    <name type="scientific">Dorea formicigenerans</name>
    <dbReference type="NCBI Taxonomy" id="39486"/>
    <lineage>
        <taxon>Bacteria</taxon>
        <taxon>Bacillati</taxon>
        <taxon>Bacillota</taxon>
        <taxon>Clostridia</taxon>
        <taxon>Lachnospirales</taxon>
        <taxon>Lachnospiraceae</taxon>
        <taxon>Dorea</taxon>
    </lineage>
</organism>
<dbReference type="Pfam" id="PF05729">
    <property type="entry name" value="NACHT"/>
    <property type="match status" value="1"/>
</dbReference>
<dbReference type="SUPFAM" id="SSF52540">
    <property type="entry name" value="P-loop containing nucleoside triphosphate hydrolases"/>
    <property type="match status" value="1"/>
</dbReference>
<dbReference type="PANTHER" id="PTHR46844">
    <property type="entry name" value="SLR5058 PROTEIN"/>
    <property type="match status" value="1"/>
</dbReference>
<dbReference type="Proteomes" id="UP000283652">
    <property type="component" value="Unassembled WGS sequence"/>
</dbReference>
<name>A0A412EZS1_9FIRM</name>
<sequence length="658" mass="78624">MKEIAAAVAEESGKKAGSIVIEDIYKMFIKPRLEKIKNKPKDAEIIFDIIEEYLKEAYQRNKYMNTIVFNRETKTIDDLYVPLTIVKNGKSYREKIVIDEDMENIFEKLHRILIIDTAGMGKSTLAKFAYLKCLEKNYGIPFLIELRKLEKGKSLLQYICDELRLSRKELTPEDIRFIVEKGEFIFFLDGYDEISKEDKEEITEEIRKFIVEFSGNSFLLTSREDESINMFSDFEKYHIRPLDKNEAYELIRKYDKNGELAERLIKEIESNEQYEILEEFLENPLMVSLLYCSYHYKGKIQYKKHLFYRQVYDALYEGHDIVKGSSLIHTKESKLDIEDFNWLLSIVGYLSIRQNKISFYRNEILKIIKQAIGLMNYHEEISENDFLEDLLHAVPILVKDGIEYKWAHKSFAEYYAAYFICFIEKDHENQIIYSIMNSSNNLDYHNVLDFCYDMDPKMARETITYNLVKQFVEYCDANEIDAENKTEVLHRYYSFIDTIRFIKTLENVERKQEKNKHYEARAMIEAVQMYRENVVDEVFSYFNTVSRNYNVFMFVGRKPAYEIVKLLFEKNVDIFEEIKEREYAMKFWNDIDVGIYLWGENEDDLFKENESRKAITSYVHHKNFSTLNRILSYEKCLDKKEKIEQEMKKPPIDLYSFS</sequence>
<protein>
    <submittedName>
        <fullName evidence="2">NACHT domain-containing protein</fullName>
    </submittedName>
</protein>
<dbReference type="RefSeq" id="WP_118398664.1">
    <property type="nucleotide sequence ID" value="NZ_QRUK01000016.1"/>
</dbReference>
<dbReference type="EMBL" id="QRUK01000016">
    <property type="protein sequence ID" value="RGR58473.1"/>
    <property type="molecule type" value="Genomic_DNA"/>
</dbReference>
<accession>A0A412EZS1</accession>
<dbReference type="InterPro" id="IPR027417">
    <property type="entry name" value="P-loop_NTPase"/>
</dbReference>
<evidence type="ECO:0000313" key="2">
    <source>
        <dbReference type="EMBL" id="RGR58473.1"/>
    </source>
</evidence>
<feature type="domain" description="NACHT" evidence="1">
    <location>
        <begin position="112"/>
        <end position="254"/>
    </location>
</feature>
<dbReference type="InterPro" id="IPR007111">
    <property type="entry name" value="NACHT_NTPase"/>
</dbReference>
<evidence type="ECO:0000259" key="1">
    <source>
        <dbReference type="Pfam" id="PF05729"/>
    </source>
</evidence>
<dbReference type="Gene3D" id="3.40.50.300">
    <property type="entry name" value="P-loop containing nucleotide triphosphate hydrolases"/>
    <property type="match status" value="1"/>
</dbReference>
<evidence type="ECO:0000313" key="3">
    <source>
        <dbReference type="Proteomes" id="UP000283652"/>
    </source>
</evidence>